<comment type="subcellular location">
    <subcellularLocation>
        <location evidence="1">Plastid</location>
        <location evidence="1">Chloroplast</location>
    </subcellularLocation>
</comment>
<comment type="function">
    <text evidence="15">Catalyzes the NAD-dependent reduction of a carbon-carbon double bond in an enoyl moiety that is covalently linked to an acyl carrier protein (ACP). Catalyzes the last reduction step in the de novo synthesis cycle of fatty acids. Involved in the elongation cycle of fatty acids which are used in lipid metabolism. Required for normal plant growth.</text>
</comment>
<protein>
    <recommendedName>
        <fullName evidence="5">enoyl-[acyl-carrier-protein] reductase (NADH)</fullName>
        <ecNumber evidence="5">1.3.1.9</ecNumber>
    </recommendedName>
</protein>
<evidence type="ECO:0000256" key="4">
    <source>
        <dbReference type="ARBA" id="ARBA00011881"/>
    </source>
</evidence>
<keyword evidence="10" id="KW-0809">Transit peptide</keyword>
<dbReference type="InterPro" id="IPR002347">
    <property type="entry name" value="SDR_fam"/>
</dbReference>
<dbReference type="SUPFAM" id="SSF51735">
    <property type="entry name" value="NAD(P)-binding Rossmann-fold domains"/>
    <property type="match status" value="1"/>
</dbReference>
<evidence type="ECO:0000256" key="10">
    <source>
        <dbReference type="ARBA" id="ARBA00022946"/>
    </source>
</evidence>
<sequence length="496" mass="53093">MKNPSVQFEGFWQLEGKIEGQLHFSPVGHVSSGPLSLSQNPPRFFSFTKKGQFSSRVSSNQGPFRQPSCLLVTFLLGLLHYFSKAKPEADLVFCFSSGFSLLKMAATATSSLQIATIRPCVYSCRKIASASTAIFSAEFKGASWTKLTSSSHISSVQPIFRSFTSTPIKSDRVTVKAMSEASESKPLPGLPIDLRGKRAFIAGIADDNGYGWAIAKSLAAAGAEILIGTWVPALNIFETSLRRGKFDKSRTLPDGSIMEISKIYPLDAVYDNIEDVPEDVKENKRYAGSSKWTVKEVAESVKQDFGSIDILVHSLANGPEVSKPLLETSRKGYLAAISASSYSYVSLLKHFIPIMNPGGASISLTYIASERIIPGYGGGMSSAKAALESDTKVLAFEAGRKHKIRVNTISAGPLGSRAAKAIGFIDTMIEYSLANAPLQKELSADEVGNTAAFLVSPLASAITGAVVYVDNGLNAMGVGVDSPIFADLNIPKDNKS</sequence>
<dbReference type="Gene3D" id="3.40.50.720">
    <property type="entry name" value="NAD(P)-binding Rossmann-like Domain"/>
    <property type="match status" value="1"/>
</dbReference>
<organism evidence="16 17">
    <name type="scientific">Tetracentron sinense</name>
    <name type="common">Spur-leaf</name>
    <dbReference type="NCBI Taxonomy" id="13715"/>
    <lineage>
        <taxon>Eukaryota</taxon>
        <taxon>Viridiplantae</taxon>
        <taxon>Streptophyta</taxon>
        <taxon>Embryophyta</taxon>
        <taxon>Tracheophyta</taxon>
        <taxon>Spermatophyta</taxon>
        <taxon>Magnoliopsida</taxon>
        <taxon>Trochodendrales</taxon>
        <taxon>Trochodendraceae</taxon>
        <taxon>Tetracentron</taxon>
    </lineage>
</organism>
<keyword evidence="9" id="KW-0276">Fatty acid metabolism</keyword>
<keyword evidence="8" id="KW-0934">Plastid</keyword>
<evidence type="ECO:0000256" key="6">
    <source>
        <dbReference type="ARBA" id="ARBA00022516"/>
    </source>
</evidence>
<comment type="similarity">
    <text evidence="3">Belongs to the short-chain dehydrogenases/reductases (SDR) family. FabI subfamily.</text>
</comment>
<dbReference type="Pfam" id="PF13561">
    <property type="entry name" value="adh_short_C2"/>
    <property type="match status" value="1"/>
</dbReference>
<dbReference type="AlphaFoldDB" id="A0A834Z5A9"/>
<dbReference type="FunFam" id="3.40.50.720:FF:000192">
    <property type="entry name" value="Enoyl-[acyl-carrier-protein] reductase [NADH]"/>
    <property type="match status" value="1"/>
</dbReference>
<dbReference type="PANTHER" id="PTHR43159:SF2">
    <property type="entry name" value="ENOYL-[ACYL-CARRIER-PROTEIN] REDUCTASE [NADH], CHLOROPLASTIC"/>
    <property type="match status" value="1"/>
</dbReference>
<comment type="catalytic activity">
    <reaction evidence="14">
        <text>a 2,3-saturated acyl-[ACP] + NAD(+) = a (2E)-enoyl-[ACP] + NADH + H(+)</text>
        <dbReference type="Rhea" id="RHEA:10240"/>
        <dbReference type="Rhea" id="RHEA-COMP:9925"/>
        <dbReference type="Rhea" id="RHEA-COMP:9926"/>
        <dbReference type="ChEBI" id="CHEBI:15378"/>
        <dbReference type="ChEBI" id="CHEBI:57540"/>
        <dbReference type="ChEBI" id="CHEBI:57945"/>
        <dbReference type="ChEBI" id="CHEBI:78784"/>
        <dbReference type="ChEBI" id="CHEBI:78785"/>
        <dbReference type="EC" id="1.3.1.9"/>
    </reaction>
</comment>
<evidence type="ECO:0000256" key="14">
    <source>
        <dbReference type="ARBA" id="ARBA00048572"/>
    </source>
</evidence>
<evidence type="ECO:0000256" key="15">
    <source>
        <dbReference type="ARBA" id="ARBA00053870"/>
    </source>
</evidence>
<evidence type="ECO:0000256" key="13">
    <source>
        <dbReference type="ARBA" id="ARBA00023160"/>
    </source>
</evidence>
<dbReference type="Gene3D" id="1.10.8.400">
    <property type="entry name" value="Enoyl acyl carrier protein reductase"/>
    <property type="match status" value="1"/>
</dbReference>
<evidence type="ECO:0000256" key="1">
    <source>
        <dbReference type="ARBA" id="ARBA00004229"/>
    </source>
</evidence>
<dbReference type="PANTHER" id="PTHR43159">
    <property type="entry name" value="ENOYL-[ACYL-CARRIER-PROTEIN] REDUCTASE"/>
    <property type="match status" value="1"/>
</dbReference>
<gene>
    <name evidence="16" type="ORF">HHK36_017427</name>
</gene>
<dbReference type="CDD" id="cd05372">
    <property type="entry name" value="ENR_SDR"/>
    <property type="match status" value="1"/>
</dbReference>
<dbReference type="OMA" id="GLNIMFG"/>
<evidence type="ECO:0000256" key="8">
    <source>
        <dbReference type="ARBA" id="ARBA00022640"/>
    </source>
</evidence>
<comment type="pathway">
    <text evidence="2">Lipid metabolism; fatty acid biosynthesis.</text>
</comment>
<dbReference type="Proteomes" id="UP000655225">
    <property type="component" value="Unassembled WGS sequence"/>
</dbReference>
<keyword evidence="7" id="KW-0150">Chloroplast</keyword>
<keyword evidence="17" id="KW-1185">Reference proteome</keyword>
<dbReference type="OrthoDB" id="417891at2759"/>
<reference evidence="16 17" key="1">
    <citation type="submission" date="2020-04" db="EMBL/GenBank/DDBJ databases">
        <title>Plant Genome Project.</title>
        <authorList>
            <person name="Zhang R.-G."/>
        </authorList>
    </citation>
    <scope>NUCLEOTIDE SEQUENCE [LARGE SCALE GENOMIC DNA]</scope>
    <source>
        <strain evidence="16">YNK0</strain>
        <tissue evidence="16">Leaf</tissue>
    </source>
</reference>
<keyword evidence="13" id="KW-0275">Fatty acid biosynthesis</keyword>
<evidence type="ECO:0000256" key="9">
    <source>
        <dbReference type="ARBA" id="ARBA00022832"/>
    </source>
</evidence>
<evidence type="ECO:0000256" key="3">
    <source>
        <dbReference type="ARBA" id="ARBA00009233"/>
    </source>
</evidence>
<proteinExistence type="inferred from homology"/>
<keyword evidence="12" id="KW-0443">Lipid metabolism</keyword>
<dbReference type="InterPro" id="IPR036291">
    <property type="entry name" value="NAD(P)-bd_dom_sf"/>
</dbReference>
<dbReference type="InterPro" id="IPR014358">
    <property type="entry name" value="Enoyl-ACP_Rdtase_NADH"/>
</dbReference>
<dbReference type="GO" id="GO:0009507">
    <property type="term" value="C:chloroplast"/>
    <property type="evidence" value="ECO:0007669"/>
    <property type="project" value="UniProtKB-SubCell"/>
</dbReference>
<keyword evidence="11" id="KW-0560">Oxidoreductase</keyword>
<dbReference type="PRINTS" id="PR00081">
    <property type="entry name" value="GDHRDH"/>
</dbReference>
<evidence type="ECO:0000256" key="7">
    <source>
        <dbReference type="ARBA" id="ARBA00022528"/>
    </source>
</evidence>
<keyword evidence="6" id="KW-0444">Lipid biosynthesis</keyword>
<comment type="subunit">
    <text evidence="4">Homotetramer.</text>
</comment>
<comment type="caution">
    <text evidence="16">The sequence shown here is derived from an EMBL/GenBank/DDBJ whole genome shotgun (WGS) entry which is preliminary data.</text>
</comment>
<evidence type="ECO:0000256" key="11">
    <source>
        <dbReference type="ARBA" id="ARBA00023002"/>
    </source>
</evidence>
<dbReference type="EMBL" id="JABCRI010000011">
    <property type="protein sequence ID" value="KAF8398498.1"/>
    <property type="molecule type" value="Genomic_DNA"/>
</dbReference>
<evidence type="ECO:0000256" key="5">
    <source>
        <dbReference type="ARBA" id="ARBA00012996"/>
    </source>
</evidence>
<dbReference type="EC" id="1.3.1.9" evidence="5"/>
<name>A0A834Z5A9_TETSI</name>
<evidence type="ECO:0000313" key="16">
    <source>
        <dbReference type="EMBL" id="KAF8398498.1"/>
    </source>
</evidence>
<evidence type="ECO:0000256" key="12">
    <source>
        <dbReference type="ARBA" id="ARBA00023098"/>
    </source>
</evidence>
<dbReference type="GO" id="GO:0004318">
    <property type="term" value="F:enoyl-[acyl-carrier-protein] reductase (NADH) activity"/>
    <property type="evidence" value="ECO:0007669"/>
    <property type="project" value="UniProtKB-EC"/>
</dbReference>
<accession>A0A834Z5A9</accession>
<dbReference type="FunFam" id="1.10.8.400:FF:000001">
    <property type="entry name" value="Enoyl-[acyl-carrier-protein] reductase [NADH]"/>
    <property type="match status" value="1"/>
</dbReference>
<evidence type="ECO:0000313" key="17">
    <source>
        <dbReference type="Proteomes" id="UP000655225"/>
    </source>
</evidence>
<dbReference type="NCBIfam" id="NF004957">
    <property type="entry name" value="PRK06300.1"/>
    <property type="match status" value="1"/>
</dbReference>
<evidence type="ECO:0000256" key="2">
    <source>
        <dbReference type="ARBA" id="ARBA00005194"/>
    </source>
</evidence>
<dbReference type="GO" id="GO:0006633">
    <property type="term" value="P:fatty acid biosynthetic process"/>
    <property type="evidence" value="ECO:0007669"/>
    <property type="project" value="UniProtKB-KW"/>
</dbReference>